<evidence type="ECO:0000313" key="10">
    <source>
        <dbReference type="EMBL" id="GLW90620.1"/>
    </source>
</evidence>
<feature type="domain" description="ABC transmembrane type-1" evidence="9">
    <location>
        <begin position="30"/>
        <end position="308"/>
    </location>
</feature>
<feature type="transmembrane region" description="Helical" evidence="7">
    <location>
        <begin position="254"/>
        <end position="272"/>
    </location>
</feature>
<evidence type="ECO:0000256" key="2">
    <source>
        <dbReference type="ARBA" id="ARBA00022692"/>
    </source>
</evidence>
<dbReference type="RefSeq" id="WP_349497739.1">
    <property type="nucleotide sequence ID" value="NZ_BSSD01000002.1"/>
</dbReference>
<keyword evidence="3" id="KW-0547">Nucleotide-binding</keyword>
<gene>
    <name evidence="10" type="ORF">Aglo03_14360</name>
</gene>
<dbReference type="EMBL" id="BSSD01000002">
    <property type="protein sequence ID" value="GLW90620.1"/>
    <property type="molecule type" value="Genomic_DNA"/>
</dbReference>
<sequence length="583" mass="60919">MTALPVATSRETTRTLLSMARRHPADCVSATLWTIAAGFTAVLVPVLLGHLVDAVSDRRPDEAVTFLALTATTALLSAVCAGFARRAAITLAARVAAGLREVVVERVLGMDTSVPQNAGSGDIASRVNEDMEIFAAAVPLISDVFGATAIVIASLAAFSSLDWRLAFAFAVVFPVYALSLRWYLPRAGIRYASERRGAAERSRVVLESLHGVNTVAAYDMAPLQSARVAKSSGEALGLSLRALRLSLWLNKSMNVAEAVGLSLILLTGYWLVQDNSITVGAVAAAALLFHRLFEPLGTVVSSVDEVQRAGASLARVAGVARMPAPVPTPSRAPVGPVSVQVRAVRHSYDGDRFALRHADFTLPAGTSLAIVGASGAGKTTLAAIIAGLLHPTSGQVLLCDEDGGIEPAALDPNSRTAWIGMVAQETHVFAATLRENMTLAVPSADDTQIADALAAVGAHWVHALPAGLDTVVGPSAHQLDVVAAQQLALARVALTDPPLVILDEASAEAGSSVARELDTAAAALLHDRTAIVVAHRLSQARQCDHILVVDGGTIVERGTHDDLLTRGTRYATLWQAWTAGSPL</sequence>
<dbReference type="AlphaFoldDB" id="A0A9W6V5P9"/>
<dbReference type="SUPFAM" id="SSF90123">
    <property type="entry name" value="ABC transporter transmembrane region"/>
    <property type="match status" value="1"/>
</dbReference>
<keyword evidence="5 7" id="KW-1133">Transmembrane helix</keyword>
<dbReference type="PROSITE" id="PS50893">
    <property type="entry name" value="ABC_TRANSPORTER_2"/>
    <property type="match status" value="1"/>
</dbReference>
<dbReference type="SMART" id="SM00382">
    <property type="entry name" value="AAA"/>
    <property type="match status" value="1"/>
</dbReference>
<dbReference type="InterPro" id="IPR039421">
    <property type="entry name" value="Type_1_exporter"/>
</dbReference>
<dbReference type="GO" id="GO:0016887">
    <property type="term" value="F:ATP hydrolysis activity"/>
    <property type="evidence" value="ECO:0007669"/>
    <property type="project" value="InterPro"/>
</dbReference>
<dbReference type="Pfam" id="PF00664">
    <property type="entry name" value="ABC_membrane"/>
    <property type="match status" value="1"/>
</dbReference>
<dbReference type="Gene3D" id="1.20.1560.10">
    <property type="entry name" value="ABC transporter type 1, transmembrane domain"/>
    <property type="match status" value="1"/>
</dbReference>
<dbReference type="Pfam" id="PF00005">
    <property type="entry name" value="ABC_tran"/>
    <property type="match status" value="1"/>
</dbReference>
<dbReference type="InterPro" id="IPR003593">
    <property type="entry name" value="AAA+_ATPase"/>
</dbReference>
<dbReference type="CDD" id="cd07346">
    <property type="entry name" value="ABC_6TM_exporters"/>
    <property type="match status" value="1"/>
</dbReference>
<dbReference type="Gene3D" id="3.40.50.300">
    <property type="entry name" value="P-loop containing nucleotide triphosphate hydrolases"/>
    <property type="match status" value="1"/>
</dbReference>
<dbReference type="GO" id="GO:0034040">
    <property type="term" value="F:ATPase-coupled lipid transmembrane transporter activity"/>
    <property type="evidence" value="ECO:0007669"/>
    <property type="project" value="TreeGrafter"/>
</dbReference>
<dbReference type="InterPro" id="IPR036640">
    <property type="entry name" value="ABC1_TM_sf"/>
</dbReference>
<evidence type="ECO:0000259" key="8">
    <source>
        <dbReference type="PROSITE" id="PS50893"/>
    </source>
</evidence>
<keyword evidence="6 7" id="KW-0472">Membrane</keyword>
<evidence type="ECO:0000256" key="3">
    <source>
        <dbReference type="ARBA" id="ARBA00022741"/>
    </source>
</evidence>
<proteinExistence type="predicted"/>
<comment type="caution">
    <text evidence="10">The sequence shown here is derived from an EMBL/GenBank/DDBJ whole genome shotgun (WGS) entry which is preliminary data.</text>
</comment>
<evidence type="ECO:0000256" key="5">
    <source>
        <dbReference type="ARBA" id="ARBA00022989"/>
    </source>
</evidence>
<evidence type="ECO:0000256" key="7">
    <source>
        <dbReference type="SAM" id="Phobius"/>
    </source>
</evidence>
<dbReference type="PROSITE" id="PS50929">
    <property type="entry name" value="ABC_TM1F"/>
    <property type="match status" value="1"/>
</dbReference>
<feature type="domain" description="ABC transporter" evidence="8">
    <location>
        <begin position="339"/>
        <end position="576"/>
    </location>
</feature>
<evidence type="ECO:0000313" key="11">
    <source>
        <dbReference type="Proteomes" id="UP001165042"/>
    </source>
</evidence>
<protein>
    <submittedName>
        <fullName evidence="10">Multidrug ABC transporter permease</fullName>
    </submittedName>
</protein>
<accession>A0A9W6V5P9</accession>
<dbReference type="SUPFAM" id="SSF52540">
    <property type="entry name" value="P-loop containing nucleoside triphosphate hydrolases"/>
    <property type="match status" value="1"/>
</dbReference>
<reference evidence="10" key="1">
    <citation type="submission" date="2023-02" db="EMBL/GenBank/DDBJ databases">
        <title>Actinokineospora globicatena NBRC 15670.</title>
        <authorList>
            <person name="Ichikawa N."/>
            <person name="Sato H."/>
            <person name="Tonouchi N."/>
        </authorList>
    </citation>
    <scope>NUCLEOTIDE SEQUENCE</scope>
    <source>
        <strain evidence="10">NBRC 15670</strain>
    </source>
</reference>
<dbReference type="InterPro" id="IPR011527">
    <property type="entry name" value="ABC1_TM_dom"/>
</dbReference>
<evidence type="ECO:0000256" key="6">
    <source>
        <dbReference type="ARBA" id="ARBA00023136"/>
    </source>
</evidence>
<keyword evidence="4" id="KW-0067">ATP-binding</keyword>
<feature type="transmembrane region" description="Helical" evidence="7">
    <location>
        <begin position="27"/>
        <end position="51"/>
    </location>
</feature>
<dbReference type="InterPro" id="IPR027417">
    <property type="entry name" value="P-loop_NTPase"/>
</dbReference>
<dbReference type="InterPro" id="IPR003439">
    <property type="entry name" value="ABC_transporter-like_ATP-bd"/>
</dbReference>
<feature type="transmembrane region" description="Helical" evidence="7">
    <location>
        <begin position="63"/>
        <end position="84"/>
    </location>
</feature>
<dbReference type="PANTHER" id="PTHR24221">
    <property type="entry name" value="ATP-BINDING CASSETTE SUB-FAMILY B"/>
    <property type="match status" value="1"/>
</dbReference>
<comment type="subcellular location">
    <subcellularLocation>
        <location evidence="1">Cell membrane</location>
        <topology evidence="1">Multi-pass membrane protein</topology>
    </subcellularLocation>
</comment>
<dbReference type="GO" id="GO:0005524">
    <property type="term" value="F:ATP binding"/>
    <property type="evidence" value="ECO:0007669"/>
    <property type="project" value="UniProtKB-KW"/>
</dbReference>
<dbReference type="Proteomes" id="UP001165042">
    <property type="component" value="Unassembled WGS sequence"/>
</dbReference>
<evidence type="ECO:0000259" key="9">
    <source>
        <dbReference type="PROSITE" id="PS50929"/>
    </source>
</evidence>
<dbReference type="PANTHER" id="PTHR24221:SF654">
    <property type="entry name" value="ATP-BINDING CASSETTE SUB-FAMILY B MEMBER 6"/>
    <property type="match status" value="1"/>
</dbReference>
<dbReference type="GO" id="GO:0140359">
    <property type="term" value="F:ABC-type transporter activity"/>
    <property type="evidence" value="ECO:0007669"/>
    <property type="project" value="InterPro"/>
</dbReference>
<feature type="transmembrane region" description="Helical" evidence="7">
    <location>
        <begin position="163"/>
        <end position="184"/>
    </location>
</feature>
<evidence type="ECO:0000256" key="4">
    <source>
        <dbReference type="ARBA" id="ARBA00022840"/>
    </source>
</evidence>
<keyword evidence="11" id="KW-1185">Reference proteome</keyword>
<organism evidence="10 11">
    <name type="scientific">Actinokineospora globicatena</name>
    <dbReference type="NCBI Taxonomy" id="103729"/>
    <lineage>
        <taxon>Bacteria</taxon>
        <taxon>Bacillati</taxon>
        <taxon>Actinomycetota</taxon>
        <taxon>Actinomycetes</taxon>
        <taxon>Pseudonocardiales</taxon>
        <taxon>Pseudonocardiaceae</taxon>
        <taxon>Actinokineospora</taxon>
    </lineage>
</organism>
<keyword evidence="2 7" id="KW-0812">Transmembrane</keyword>
<evidence type="ECO:0000256" key="1">
    <source>
        <dbReference type="ARBA" id="ARBA00004651"/>
    </source>
</evidence>
<feature type="transmembrane region" description="Helical" evidence="7">
    <location>
        <begin position="133"/>
        <end position="157"/>
    </location>
</feature>
<name>A0A9W6V5P9_9PSEU</name>
<dbReference type="GO" id="GO:0005886">
    <property type="term" value="C:plasma membrane"/>
    <property type="evidence" value="ECO:0007669"/>
    <property type="project" value="UniProtKB-SubCell"/>
</dbReference>